<dbReference type="Proteomes" id="UP001232019">
    <property type="component" value="Chromosome"/>
</dbReference>
<dbReference type="EMBL" id="CP129968">
    <property type="protein sequence ID" value="WKK80746.1"/>
    <property type="molecule type" value="Genomic_DNA"/>
</dbReference>
<reference evidence="1" key="1">
    <citation type="submission" date="2023-08" db="EMBL/GenBank/DDBJ databases">
        <title>Comparative genomics and taxonomic characterization of three novel marine species of genus Marivirga.</title>
        <authorList>
            <person name="Muhammad N."/>
            <person name="Kim S.-G."/>
        </authorList>
    </citation>
    <scope>NUCLEOTIDE SEQUENCE</scope>
    <source>
        <strain evidence="1">BKB1-2</strain>
    </source>
</reference>
<protein>
    <submittedName>
        <fullName evidence="1">Uncharacterized protein</fullName>
    </submittedName>
</protein>
<dbReference type="AlphaFoldDB" id="A0AA49GEJ5"/>
<accession>A0AA49GEJ5</accession>
<dbReference type="RefSeq" id="WP_302125421.1">
    <property type="nucleotide sequence ID" value="NZ_CP129968.2"/>
</dbReference>
<evidence type="ECO:0000313" key="1">
    <source>
        <dbReference type="EMBL" id="WKK80746.1"/>
    </source>
</evidence>
<dbReference type="KEGG" id="marp:QYS47_27260"/>
<name>A0AA49GEJ5_9BACT</name>
<organism evidence="1">
    <name type="scientific">Marivirga arenosa</name>
    <dbReference type="NCBI Taxonomy" id="3059076"/>
    <lineage>
        <taxon>Bacteria</taxon>
        <taxon>Pseudomonadati</taxon>
        <taxon>Bacteroidota</taxon>
        <taxon>Cytophagia</taxon>
        <taxon>Cytophagales</taxon>
        <taxon>Marivirgaceae</taxon>
        <taxon>Marivirga</taxon>
    </lineage>
</organism>
<sequence length="84" mass="9548">MTKEEVIEAIKDIPIDSKIQVILKSGAIHEARLSSHKVDKIPEKKYETVTVPELPPALLINGHIRQGNYRIEVEDIVKIAWVDH</sequence>
<proteinExistence type="predicted"/>
<gene>
    <name evidence="1" type="ORF">QYS47_27260</name>
</gene>